<protein>
    <recommendedName>
        <fullName evidence="10">GOLD domain-containing protein</fullName>
    </recommendedName>
</protein>
<dbReference type="HOGENOM" id="CLU_066963_3_0_1"/>
<keyword evidence="5 8" id="KW-1133">Transmembrane helix</keyword>
<evidence type="ECO:0000256" key="8">
    <source>
        <dbReference type="SAM" id="Phobius"/>
    </source>
</evidence>
<evidence type="ECO:0000256" key="3">
    <source>
        <dbReference type="ARBA" id="ARBA00022692"/>
    </source>
</evidence>
<feature type="coiled-coil region" evidence="7">
    <location>
        <begin position="143"/>
        <end position="170"/>
    </location>
</feature>
<evidence type="ECO:0000256" key="6">
    <source>
        <dbReference type="ARBA" id="ARBA00023136"/>
    </source>
</evidence>
<dbReference type="InterPro" id="IPR015720">
    <property type="entry name" value="Emp24-like"/>
</dbReference>
<evidence type="ECO:0000313" key="11">
    <source>
        <dbReference type="EMBL" id="EGG00937.1"/>
    </source>
</evidence>
<keyword evidence="12" id="KW-1185">Reference proteome</keyword>
<evidence type="ECO:0000313" key="12">
    <source>
        <dbReference type="Proteomes" id="UP000001072"/>
    </source>
</evidence>
<feature type="chain" id="PRO_5003315769" description="GOLD domain-containing protein" evidence="9">
    <location>
        <begin position="22"/>
        <end position="218"/>
    </location>
</feature>
<dbReference type="GO" id="GO:0030134">
    <property type="term" value="C:COPII-coated ER to Golgi transport vesicle"/>
    <property type="evidence" value="ECO:0007669"/>
    <property type="project" value="EnsemblFungi"/>
</dbReference>
<dbReference type="VEuPathDB" id="FungiDB:MELLADRAFT_50276"/>
<keyword evidence="6 8" id="KW-0472">Membrane</keyword>
<feature type="domain" description="GOLD" evidence="10">
    <location>
        <begin position="21"/>
        <end position="212"/>
    </location>
</feature>
<accession>F4S381</accession>
<dbReference type="PANTHER" id="PTHR22811">
    <property type="entry name" value="TRANSMEMBRANE EMP24 DOMAIN-CONTAINING PROTEIN"/>
    <property type="match status" value="1"/>
</dbReference>
<evidence type="ECO:0000256" key="9">
    <source>
        <dbReference type="SAM" id="SignalP"/>
    </source>
</evidence>
<dbReference type="GO" id="GO:0016020">
    <property type="term" value="C:membrane"/>
    <property type="evidence" value="ECO:0007669"/>
    <property type="project" value="UniProtKB-SubCell"/>
</dbReference>
<dbReference type="eggNOG" id="KOG1691">
    <property type="taxonomic scope" value="Eukaryota"/>
</dbReference>
<dbReference type="AlphaFoldDB" id="F4S381"/>
<evidence type="ECO:0000256" key="1">
    <source>
        <dbReference type="ARBA" id="ARBA00004479"/>
    </source>
</evidence>
<keyword evidence="4 9" id="KW-0732">Signal</keyword>
<evidence type="ECO:0000259" key="10">
    <source>
        <dbReference type="SMART" id="SM01190"/>
    </source>
</evidence>
<keyword evidence="7" id="KW-0175">Coiled coil</keyword>
<dbReference type="STRING" id="747676.F4S381"/>
<dbReference type="GeneID" id="18928686"/>
<keyword evidence="3 8" id="KW-0812">Transmembrane</keyword>
<dbReference type="EMBL" id="GL883142">
    <property type="protein sequence ID" value="EGG00937.1"/>
    <property type="molecule type" value="Genomic_DNA"/>
</dbReference>
<reference evidence="12" key="1">
    <citation type="journal article" date="2011" name="Proc. Natl. Acad. Sci. U.S.A.">
        <title>Obligate biotrophy features unraveled by the genomic analysis of rust fungi.</title>
        <authorList>
            <person name="Duplessis S."/>
            <person name="Cuomo C.A."/>
            <person name="Lin Y.-C."/>
            <person name="Aerts A."/>
            <person name="Tisserant E."/>
            <person name="Veneault-Fourrey C."/>
            <person name="Joly D.L."/>
            <person name="Hacquard S."/>
            <person name="Amselem J."/>
            <person name="Cantarel B.L."/>
            <person name="Chiu R."/>
            <person name="Coutinho P.M."/>
            <person name="Feau N."/>
            <person name="Field M."/>
            <person name="Frey P."/>
            <person name="Gelhaye E."/>
            <person name="Goldberg J."/>
            <person name="Grabherr M.G."/>
            <person name="Kodira C.D."/>
            <person name="Kohler A."/>
            <person name="Kuees U."/>
            <person name="Lindquist E.A."/>
            <person name="Lucas S.M."/>
            <person name="Mago R."/>
            <person name="Mauceli E."/>
            <person name="Morin E."/>
            <person name="Murat C."/>
            <person name="Pangilinan J.L."/>
            <person name="Park R."/>
            <person name="Pearson M."/>
            <person name="Quesneville H."/>
            <person name="Rouhier N."/>
            <person name="Sakthikumar S."/>
            <person name="Salamov A.A."/>
            <person name="Schmutz J."/>
            <person name="Selles B."/>
            <person name="Shapiro H."/>
            <person name="Tanguay P."/>
            <person name="Tuskan G.A."/>
            <person name="Henrissat B."/>
            <person name="Van de Peer Y."/>
            <person name="Rouze P."/>
            <person name="Ellis J.G."/>
            <person name="Dodds P.N."/>
            <person name="Schein J.E."/>
            <person name="Zhong S."/>
            <person name="Hamelin R.C."/>
            <person name="Grigoriev I.V."/>
            <person name="Szabo L.J."/>
            <person name="Martin F."/>
        </authorList>
    </citation>
    <scope>NUCLEOTIDE SEQUENCE [LARGE SCALE GENOMIC DNA]</scope>
    <source>
        <strain evidence="12">98AG31 / pathotype 3-4-7</strain>
    </source>
</reference>
<dbReference type="InterPro" id="IPR009038">
    <property type="entry name" value="GOLD_dom"/>
</dbReference>
<dbReference type="InParanoid" id="F4S381"/>
<feature type="signal peptide" evidence="9">
    <location>
        <begin position="1"/>
        <end position="21"/>
    </location>
</feature>
<sequence length="218" mass="25302">MKKMLCMIGFWIGIMIHQIQCIKFDLMAEFVPTPRCIWYYAMADTLVVISTNIEASDEFQSMDLEIVDGSVHRNIYQSKKGINGETRIAITTHNDADLGVCFTNTLSRSVEYSRLPLKRTIDLDVDIGADAVDYNAIAKAESLSGLEVEMRKLEGIIREIVEELNYLKRREAKMRDTNESTNWRINRFAIVTITVLFSSGLWQIWYLRRFFKRKNLIE</sequence>
<gene>
    <name evidence="11" type="ORF">MELLADRAFT_50276</name>
</gene>
<dbReference type="Proteomes" id="UP000001072">
    <property type="component" value="Unassembled WGS sequence"/>
</dbReference>
<comment type="subcellular location">
    <subcellularLocation>
        <location evidence="1">Membrane</location>
        <topology evidence="1">Single-pass type I membrane protein</topology>
    </subcellularLocation>
</comment>
<dbReference type="KEGG" id="mlr:MELLADRAFT_50276"/>
<dbReference type="OrthoDB" id="759142at2759"/>
<dbReference type="GO" id="GO:0006888">
    <property type="term" value="P:endoplasmic reticulum to Golgi vesicle-mediated transport"/>
    <property type="evidence" value="ECO:0007669"/>
    <property type="project" value="EnsemblFungi"/>
</dbReference>
<dbReference type="Pfam" id="PF01105">
    <property type="entry name" value="EMP24_GP25L"/>
    <property type="match status" value="1"/>
</dbReference>
<name>F4S381_MELLP</name>
<feature type="transmembrane region" description="Helical" evidence="8">
    <location>
        <begin position="188"/>
        <end position="207"/>
    </location>
</feature>
<dbReference type="FunCoup" id="F4S381">
    <property type="interactions" value="690"/>
</dbReference>
<evidence type="ECO:0000256" key="7">
    <source>
        <dbReference type="SAM" id="Coils"/>
    </source>
</evidence>
<comment type="similarity">
    <text evidence="2">Belongs to the EMP24/GP25L family.</text>
</comment>
<dbReference type="RefSeq" id="XP_007415785.1">
    <property type="nucleotide sequence ID" value="XM_007415723.1"/>
</dbReference>
<evidence type="ECO:0000256" key="2">
    <source>
        <dbReference type="ARBA" id="ARBA00007104"/>
    </source>
</evidence>
<organism evidence="12">
    <name type="scientific">Melampsora larici-populina (strain 98AG31 / pathotype 3-4-7)</name>
    <name type="common">Poplar leaf rust fungus</name>
    <dbReference type="NCBI Taxonomy" id="747676"/>
    <lineage>
        <taxon>Eukaryota</taxon>
        <taxon>Fungi</taxon>
        <taxon>Dikarya</taxon>
        <taxon>Basidiomycota</taxon>
        <taxon>Pucciniomycotina</taxon>
        <taxon>Pucciniomycetes</taxon>
        <taxon>Pucciniales</taxon>
        <taxon>Melampsoraceae</taxon>
        <taxon>Melampsora</taxon>
    </lineage>
</organism>
<evidence type="ECO:0000256" key="4">
    <source>
        <dbReference type="ARBA" id="ARBA00022729"/>
    </source>
</evidence>
<proteinExistence type="inferred from homology"/>
<evidence type="ECO:0000256" key="5">
    <source>
        <dbReference type="ARBA" id="ARBA00022989"/>
    </source>
</evidence>
<dbReference type="SMART" id="SM01190">
    <property type="entry name" value="EMP24_GP25L"/>
    <property type="match status" value="1"/>
</dbReference>